<keyword evidence="7" id="KW-1185">Reference proteome</keyword>
<comment type="caution">
    <text evidence="6">The sequence shown here is derived from an EMBL/GenBank/DDBJ whole genome shotgun (WGS) entry which is preliminary data.</text>
</comment>
<comment type="similarity">
    <text evidence="1">Belongs to the peptidase S28 family.</text>
</comment>
<proteinExistence type="inferred from homology"/>
<reference evidence="6 7" key="1">
    <citation type="journal article" date="2018" name="Front. Plant Sci.">
        <title>Red Clover (Trifolium pratense) and Zigzag Clover (T. medium) - A Picture of Genomic Similarities and Differences.</title>
        <authorList>
            <person name="Dluhosova J."/>
            <person name="Istvanek J."/>
            <person name="Nedelnik J."/>
            <person name="Repkova J."/>
        </authorList>
    </citation>
    <scope>NUCLEOTIDE SEQUENCE [LARGE SCALE GENOMIC DNA]</scope>
    <source>
        <strain evidence="7">cv. 10/8</strain>
        <tissue evidence="6">Leaf</tissue>
    </source>
</reference>
<organism evidence="6 7">
    <name type="scientific">Trifolium medium</name>
    <dbReference type="NCBI Taxonomy" id="97028"/>
    <lineage>
        <taxon>Eukaryota</taxon>
        <taxon>Viridiplantae</taxon>
        <taxon>Streptophyta</taxon>
        <taxon>Embryophyta</taxon>
        <taxon>Tracheophyta</taxon>
        <taxon>Spermatophyta</taxon>
        <taxon>Magnoliopsida</taxon>
        <taxon>eudicotyledons</taxon>
        <taxon>Gunneridae</taxon>
        <taxon>Pentapetalae</taxon>
        <taxon>rosids</taxon>
        <taxon>fabids</taxon>
        <taxon>Fabales</taxon>
        <taxon>Fabaceae</taxon>
        <taxon>Papilionoideae</taxon>
        <taxon>50 kb inversion clade</taxon>
        <taxon>NPAAA clade</taxon>
        <taxon>Hologalegina</taxon>
        <taxon>IRL clade</taxon>
        <taxon>Trifolieae</taxon>
        <taxon>Trifolium</taxon>
    </lineage>
</organism>
<dbReference type="InterPro" id="IPR008758">
    <property type="entry name" value="Peptidase_S28"/>
</dbReference>
<evidence type="ECO:0000313" key="7">
    <source>
        <dbReference type="Proteomes" id="UP000265520"/>
    </source>
</evidence>
<accession>A0A392MI69</accession>
<dbReference type="Gene3D" id="3.40.50.1820">
    <property type="entry name" value="alpha/beta hydrolase"/>
    <property type="match status" value="1"/>
</dbReference>
<evidence type="ECO:0000256" key="3">
    <source>
        <dbReference type="ARBA" id="ARBA00022729"/>
    </source>
</evidence>
<keyword evidence="2" id="KW-0645">Protease</keyword>
<keyword evidence="4" id="KW-0378">Hydrolase</keyword>
<dbReference type="EMBL" id="LXQA010011730">
    <property type="protein sequence ID" value="MCH87200.1"/>
    <property type="molecule type" value="Genomic_DNA"/>
</dbReference>
<dbReference type="GO" id="GO:0070008">
    <property type="term" value="F:serine-type exopeptidase activity"/>
    <property type="evidence" value="ECO:0007669"/>
    <property type="project" value="InterPro"/>
</dbReference>
<sequence>HRYYGKSVPFGTKEEVLKNIGYFNSAQALADYADVIIHIKKILHAESSPVVVVGGSYSGMLASWFRLKYPHLAIGALASSAPILFIDDMIQPNAYFDTVSRDFKLVTKLFCYCVGFYVLQSWFGGTVACSSRLWPSLACAPCVLCIP</sequence>
<dbReference type="InterPro" id="IPR029058">
    <property type="entry name" value="AB_hydrolase_fold"/>
</dbReference>
<dbReference type="SUPFAM" id="SSF53474">
    <property type="entry name" value="alpha/beta-Hydrolases"/>
    <property type="match status" value="1"/>
</dbReference>
<dbReference type="Proteomes" id="UP000265520">
    <property type="component" value="Unassembled WGS sequence"/>
</dbReference>
<keyword evidence="3" id="KW-0732">Signal</keyword>
<dbReference type="AlphaFoldDB" id="A0A392MI69"/>
<dbReference type="GO" id="GO:0006508">
    <property type="term" value="P:proteolysis"/>
    <property type="evidence" value="ECO:0007669"/>
    <property type="project" value="UniProtKB-KW"/>
</dbReference>
<dbReference type="PANTHER" id="PTHR11010:SF96">
    <property type="entry name" value="LYSOSOMAL PRO-X CARBOXYPEPTIDASE-LIKE ISOFORM X1"/>
    <property type="match status" value="1"/>
</dbReference>
<protein>
    <submittedName>
        <fullName evidence="6">Lysosomal pro-X carboxypeptidase-like protein</fullName>
    </submittedName>
</protein>
<evidence type="ECO:0000256" key="4">
    <source>
        <dbReference type="ARBA" id="ARBA00022801"/>
    </source>
</evidence>
<keyword evidence="5" id="KW-0325">Glycoprotein</keyword>
<feature type="non-terminal residue" evidence="6">
    <location>
        <position position="1"/>
    </location>
</feature>
<evidence type="ECO:0000313" key="6">
    <source>
        <dbReference type="EMBL" id="MCH87200.1"/>
    </source>
</evidence>
<evidence type="ECO:0000256" key="2">
    <source>
        <dbReference type="ARBA" id="ARBA00022670"/>
    </source>
</evidence>
<evidence type="ECO:0000256" key="1">
    <source>
        <dbReference type="ARBA" id="ARBA00011079"/>
    </source>
</evidence>
<dbReference type="GO" id="GO:0004180">
    <property type="term" value="F:carboxypeptidase activity"/>
    <property type="evidence" value="ECO:0007669"/>
    <property type="project" value="UniProtKB-KW"/>
</dbReference>
<dbReference type="PANTHER" id="PTHR11010">
    <property type="entry name" value="PROTEASE S28 PRO-X CARBOXYPEPTIDASE-RELATED"/>
    <property type="match status" value="1"/>
</dbReference>
<gene>
    <name evidence="6" type="ORF">A2U01_0008066</name>
</gene>
<evidence type="ECO:0000256" key="5">
    <source>
        <dbReference type="ARBA" id="ARBA00023180"/>
    </source>
</evidence>
<keyword evidence="6" id="KW-0121">Carboxypeptidase</keyword>
<dbReference type="Pfam" id="PF05577">
    <property type="entry name" value="Peptidase_S28"/>
    <property type="match status" value="1"/>
</dbReference>
<dbReference type="GO" id="GO:0008239">
    <property type="term" value="F:dipeptidyl-peptidase activity"/>
    <property type="evidence" value="ECO:0007669"/>
    <property type="project" value="TreeGrafter"/>
</dbReference>
<name>A0A392MI69_9FABA</name>